<keyword evidence="1" id="KW-0378">Hydrolase</keyword>
<reference evidence="1 2" key="1">
    <citation type="journal article" date="2021" name="Int. J. Syst. Evol. Microbiol.">
        <title>Bradyrhizobium septentrionale sp. nov. (sv. septentrionale) and Bradyrhizobium quebecense sp. nov. (sv. septentrionale) associated with legumes native to Canada possess rearranged symbiosis genes and numerous insertion sequences.</title>
        <authorList>
            <person name="Bromfield E.S.P."/>
            <person name="Cloutier S."/>
        </authorList>
    </citation>
    <scope>NUCLEOTIDE SEQUENCE [LARGE SCALE GENOMIC DNA]</scope>
    <source>
        <strain evidence="1 2">12S5</strain>
    </source>
</reference>
<protein>
    <submittedName>
        <fullName evidence="1">Alpha/beta fold hydrolase</fullName>
    </submittedName>
</protein>
<proteinExistence type="predicted"/>
<name>A0ACD3VIQ7_9BRAD</name>
<dbReference type="EMBL" id="CP088282">
    <property type="protein sequence ID" value="UGY06397.1"/>
    <property type="molecule type" value="Genomic_DNA"/>
</dbReference>
<organism evidence="1 2">
    <name type="scientific">Bradyrhizobium quebecense</name>
    <dbReference type="NCBI Taxonomy" id="2748629"/>
    <lineage>
        <taxon>Bacteria</taxon>
        <taxon>Pseudomonadati</taxon>
        <taxon>Pseudomonadota</taxon>
        <taxon>Alphaproteobacteria</taxon>
        <taxon>Hyphomicrobiales</taxon>
        <taxon>Nitrobacteraceae</taxon>
        <taxon>Bradyrhizobium</taxon>
    </lineage>
</organism>
<gene>
    <name evidence="1" type="ORF">J4P68_0017405</name>
</gene>
<evidence type="ECO:0000313" key="2">
    <source>
        <dbReference type="Proteomes" id="UP000692816"/>
    </source>
</evidence>
<accession>A0ACD3VIQ7</accession>
<sequence length="306" mass="33205">MDQVSAELAVARHRRGIRKGRTAELTSRARRAMHGCRAVLDHQQGTLLMGRDEQTVEPPSLALLAAEGRGILDIPALLAVAAPLLATAPRGQRHPVMVLPGLGADDRSTLAIRSFLEFLGYQVHGWGRGRNVRAPDADLSAVAARVIELERQGGSKVSLVGWSRGGIIAREVARQIPAAVRMVITLGSPFAAPGASNVRAIWRLLTGQKYEPPTAERISRLAQPIPVPTTSIYTRTDGVVAWRACLEQEGGERENVEVNTTHIGLGFHAPALWVIADRLAQPTGSWKPFRPPPQVAIWFPATTRRD</sequence>
<dbReference type="Proteomes" id="UP000692816">
    <property type="component" value="Chromosome"/>
</dbReference>
<keyword evidence="2" id="KW-1185">Reference proteome</keyword>
<evidence type="ECO:0000313" key="1">
    <source>
        <dbReference type="EMBL" id="UGY06397.1"/>
    </source>
</evidence>